<protein>
    <submittedName>
        <fullName evidence="6">Response regulator transcription factor</fullName>
    </submittedName>
</protein>
<dbReference type="InterPro" id="IPR036388">
    <property type="entry name" value="WH-like_DNA-bd_sf"/>
</dbReference>
<dbReference type="SUPFAM" id="SSF46894">
    <property type="entry name" value="C-terminal effector domain of the bipartite response regulators"/>
    <property type="match status" value="1"/>
</dbReference>
<dbReference type="InterPro" id="IPR058245">
    <property type="entry name" value="NreC/VraR/RcsB-like_REC"/>
</dbReference>
<accession>A0ABW8IUB6</accession>
<evidence type="ECO:0000256" key="3">
    <source>
        <dbReference type="PROSITE-ProRule" id="PRU00169"/>
    </source>
</evidence>
<dbReference type="SMART" id="SM00448">
    <property type="entry name" value="REC"/>
    <property type="match status" value="1"/>
</dbReference>
<dbReference type="EMBL" id="JADIKG010000011">
    <property type="protein sequence ID" value="MFK2873576.1"/>
    <property type="molecule type" value="Genomic_DNA"/>
</dbReference>
<evidence type="ECO:0000313" key="7">
    <source>
        <dbReference type="Proteomes" id="UP001620405"/>
    </source>
</evidence>
<dbReference type="PROSITE" id="PS50043">
    <property type="entry name" value="HTH_LUXR_2"/>
    <property type="match status" value="1"/>
</dbReference>
<dbReference type="RefSeq" id="WP_284397042.1">
    <property type="nucleotide sequence ID" value="NZ_BSNQ01000003.1"/>
</dbReference>
<evidence type="ECO:0000256" key="2">
    <source>
        <dbReference type="ARBA" id="ARBA00023125"/>
    </source>
</evidence>
<dbReference type="InterPro" id="IPR039420">
    <property type="entry name" value="WalR-like"/>
</dbReference>
<evidence type="ECO:0000256" key="1">
    <source>
        <dbReference type="ARBA" id="ARBA00022553"/>
    </source>
</evidence>
<organism evidence="6 7">
    <name type="scientific">Dyella lipolytica</name>
    <dbReference type="NCBI Taxonomy" id="1867835"/>
    <lineage>
        <taxon>Bacteria</taxon>
        <taxon>Pseudomonadati</taxon>
        <taxon>Pseudomonadota</taxon>
        <taxon>Gammaproteobacteria</taxon>
        <taxon>Lysobacterales</taxon>
        <taxon>Rhodanobacteraceae</taxon>
        <taxon>Dyella</taxon>
    </lineage>
</organism>
<name>A0ABW8IUB6_9GAMM</name>
<dbReference type="CDD" id="cd06170">
    <property type="entry name" value="LuxR_C_like"/>
    <property type="match status" value="1"/>
</dbReference>
<proteinExistence type="predicted"/>
<dbReference type="InterPro" id="IPR000792">
    <property type="entry name" value="Tscrpt_reg_LuxR_C"/>
</dbReference>
<dbReference type="PROSITE" id="PS50110">
    <property type="entry name" value="RESPONSE_REGULATORY"/>
    <property type="match status" value="1"/>
</dbReference>
<dbReference type="Pfam" id="PF00196">
    <property type="entry name" value="GerE"/>
    <property type="match status" value="1"/>
</dbReference>
<reference evidence="6 7" key="1">
    <citation type="submission" date="2020-10" db="EMBL/GenBank/DDBJ databases">
        <title>Phylogeny of dyella-like bacteria.</title>
        <authorList>
            <person name="Fu J."/>
        </authorList>
    </citation>
    <scope>NUCLEOTIDE SEQUENCE [LARGE SCALE GENOMIC DNA]</scope>
    <source>
        <strain evidence="6 7">DHOB07</strain>
    </source>
</reference>
<sequence>MDNFIRVAVADDHPVIRMGIEATLDDISSVRRIGSVADSTQLIALLDTQPCDVLVTDYAMPGGEHGDGLELVAFLRVRYPQLRIILLTSMDKAVLIRSLLTHGINAVLSKTDDISHLRAAIQAVHIGRRYFSPSIASMMKSLPSATASSRLSQREAEVIALYVGGDTINDIAEKLQRSKQTISTQKINAMRKLGIETDADLFKYAIELGLTQTPLKE</sequence>
<feature type="domain" description="HTH luxR-type" evidence="4">
    <location>
        <begin position="144"/>
        <end position="209"/>
    </location>
</feature>
<keyword evidence="2" id="KW-0238">DNA-binding</keyword>
<dbReference type="PANTHER" id="PTHR43214">
    <property type="entry name" value="TWO-COMPONENT RESPONSE REGULATOR"/>
    <property type="match status" value="1"/>
</dbReference>
<keyword evidence="1 3" id="KW-0597">Phosphoprotein</keyword>
<dbReference type="SUPFAM" id="SSF52172">
    <property type="entry name" value="CheY-like"/>
    <property type="match status" value="1"/>
</dbReference>
<feature type="domain" description="Response regulatory" evidence="5">
    <location>
        <begin position="6"/>
        <end position="125"/>
    </location>
</feature>
<dbReference type="Gene3D" id="3.40.50.2300">
    <property type="match status" value="1"/>
</dbReference>
<dbReference type="Proteomes" id="UP001620405">
    <property type="component" value="Unassembled WGS sequence"/>
</dbReference>
<dbReference type="Pfam" id="PF00072">
    <property type="entry name" value="Response_reg"/>
    <property type="match status" value="1"/>
</dbReference>
<dbReference type="Gene3D" id="1.10.10.10">
    <property type="entry name" value="Winged helix-like DNA-binding domain superfamily/Winged helix DNA-binding domain"/>
    <property type="match status" value="1"/>
</dbReference>
<dbReference type="InterPro" id="IPR016032">
    <property type="entry name" value="Sig_transdc_resp-reg_C-effctor"/>
</dbReference>
<dbReference type="CDD" id="cd17535">
    <property type="entry name" value="REC_NarL-like"/>
    <property type="match status" value="1"/>
</dbReference>
<dbReference type="InterPro" id="IPR001789">
    <property type="entry name" value="Sig_transdc_resp-reg_receiver"/>
</dbReference>
<gene>
    <name evidence="6" type="ORF">ISP13_08530</name>
</gene>
<dbReference type="PRINTS" id="PR00038">
    <property type="entry name" value="HTHLUXR"/>
</dbReference>
<dbReference type="SMART" id="SM00421">
    <property type="entry name" value="HTH_LUXR"/>
    <property type="match status" value="1"/>
</dbReference>
<evidence type="ECO:0000313" key="6">
    <source>
        <dbReference type="EMBL" id="MFK2873576.1"/>
    </source>
</evidence>
<comment type="caution">
    <text evidence="6">The sequence shown here is derived from an EMBL/GenBank/DDBJ whole genome shotgun (WGS) entry which is preliminary data.</text>
</comment>
<evidence type="ECO:0000259" key="4">
    <source>
        <dbReference type="PROSITE" id="PS50043"/>
    </source>
</evidence>
<feature type="modified residue" description="4-aspartylphosphate" evidence="3">
    <location>
        <position position="57"/>
    </location>
</feature>
<evidence type="ECO:0000259" key="5">
    <source>
        <dbReference type="PROSITE" id="PS50110"/>
    </source>
</evidence>
<dbReference type="PANTHER" id="PTHR43214:SF17">
    <property type="entry name" value="TRANSCRIPTIONAL REGULATORY PROTEIN RCSB"/>
    <property type="match status" value="1"/>
</dbReference>
<dbReference type="InterPro" id="IPR011006">
    <property type="entry name" value="CheY-like_superfamily"/>
</dbReference>
<keyword evidence="7" id="KW-1185">Reference proteome</keyword>